<reference evidence="2" key="1">
    <citation type="journal article" date="2017" name="Parasit. Vectors">
        <title>Sialotranscriptomics of Rhipicephalus zambeziensis reveals intricate expression profiles of secretory proteins and suggests tight temporal transcriptional regulation during blood-feeding.</title>
        <authorList>
            <person name="de Castro M.H."/>
            <person name="de Klerk D."/>
            <person name="Pienaar R."/>
            <person name="Rees D.J.G."/>
            <person name="Mans B.J."/>
        </authorList>
    </citation>
    <scope>NUCLEOTIDE SEQUENCE</scope>
    <source>
        <tissue evidence="2">Salivary glands</tissue>
    </source>
</reference>
<dbReference type="InterPro" id="IPR012674">
    <property type="entry name" value="Calycin"/>
</dbReference>
<protein>
    <submittedName>
        <fullName evidence="2">Lipocalin</fullName>
    </submittedName>
</protein>
<dbReference type="AlphaFoldDB" id="A0A224YH28"/>
<name>A0A224YH28_9ACAR</name>
<keyword evidence="1" id="KW-0732">Signal</keyword>
<feature type="signal peptide" evidence="1">
    <location>
        <begin position="1"/>
        <end position="21"/>
    </location>
</feature>
<evidence type="ECO:0000313" key="2">
    <source>
        <dbReference type="EMBL" id="MAA15059.1"/>
    </source>
</evidence>
<organism evidence="2">
    <name type="scientific">Rhipicephalus zambeziensis</name>
    <dbReference type="NCBI Taxonomy" id="60191"/>
    <lineage>
        <taxon>Eukaryota</taxon>
        <taxon>Metazoa</taxon>
        <taxon>Ecdysozoa</taxon>
        <taxon>Arthropoda</taxon>
        <taxon>Chelicerata</taxon>
        <taxon>Arachnida</taxon>
        <taxon>Acari</taxon>
        <taxon>Parasitiformes</taxon>
        <taxon>Ixodida</taxon>
        <taxon>Ixodoidea</taxon>
        <taxon>Ixodidae</taxon>
        <taxon>Rhipicephalinae</taxon>
        <taxon>Rhipicephalus</taxon>
        <taxon>Rhipicephalus</taxon>
    </lineage>
</organism>
<proteinExistence type="predicted"/>
<feature type="chain" id="PRO_5012352697" evidence="1">
    <location>
        <begin position="22"/>
        <end position="221"/>
    </location>
</feature>
<dbReference type="Gene3D" id="2.40.128.20">
    <property type="match status" value="1"/>
</dbReference>
<evidence type="ECO:0000256" key="1">
    <source>
        <dbReference type="SAM" id="SignalP"/>
    </source>
</evidence>
<dbReference type="EMBL" id="GFPF01003913">
    <property type="protein sequence ID" value="MAA15059.1"/>
    <property type="molecule type" value="Transcribed_RNA"/>
</dbReference>
<sequence>MAIFNLLVLWALAATPRAINCLFYLPNGVNLSRYHEPWRLVTIVPDVYLLRVSDGSWRSREPVCVRSRYLRAVRNERTAVRTLDLYSGKNDRSTNWNLGDRQINGTLSMNISLNATSNDVLYVNVTSELANFTMSLPGVDYSDLCIGQYPFSVLFADNRCLLLETRKPEYADASTSSSRRSCSLWIPERDLKEPLQCCVYMFSILCGKSVEVSGKSCGEKK</sequence>
<accession>A0A224YH28</accession>